<comment type="caution">
    <text evidence="2">The sequence shown here is derived from an EMBL/GenBank/DDBJ whole genome shotgun (WGS) entry which is preliminary data.</text>
</comment>
<dbReference type="Proteomes" id="UP000741863">
    <property type="component" value="Unassembled WGS sequence"/>
</dbReference>
<evidence type="ECO:0000313" key="3">
    <source>
        <dbReference type="Proteomes" id="UP000741863"/>
    </source>
</evidence>
<dbReference type="InterPro" id="IPR000073">
    <property type="entry name" value="AB_hydrolase_1"/>
</dbReference>
<dbReference type="Gene3D" id="3.40.50.1820">
    <property type="entry name" value="alpha/beta hydrolase"/>
    <property type="match status" value="1"/>
</dbReference>
<dbReference type="Pfam" id="PF00561">
    <property type="entry name" value="Abhydrolase_1"/>
    <property type="match status" value="1"/>
</dbReference>
<gene>
    <name evidence="2" type="ORF">JOD17_003419</name>
</gene>
<dbReference type="PRINTS" id="PR00111">
    <property type="entry name" value="ABHYDROLASE"/>
</dbReference>
<sequence>MFTDIHGMQVHFHCTGEGKDVLLLHGWGANIQAFSPVHSNLEKHFKVWSIDLPGFGESDEPPEPWGSYDYSEWLRNFIEHHNIEEPILVGHSNGGRISIQYATKYPVHKVILVDSAGVKPKRKFNYYVKVYSFKTAKKILSLPGLRSKKDEILTKMKKKVGSTDYQNVSGIMQQTLVKVVNEDLQHLMPKIQVPTLLVWGEKDDDTPVSHGQTMEKLIPNSGLVVLKGAGHFAYLDNLQEFLIIVNNFLEKDKEAH</sequence>
<dbReference type="InterPro" id="IPR029058">
    <property type="entry name" value="AB_hydrolase_fold"/>
</dbReference>
<accession>A0ABS2PGD4</accession>
<name>A0ABS2PGD4_9BACL</name>
<feature type="domain" description="AB hydrolase-1" evidence="1">
    <location>
        <begin position="21"/>
        <end position="237"/>
    </location>
</feature>
<proteinExistence type="predicted"/>
<reference evidence="2 3" key="1">
    <citation type="submission" date="2021-01" db="EMBL/GenBank/DDBJ databases">
        <title>Genomic Encyclopedia of Type Strains, Phase IV (KMG-IV): sequencing the most valuable type-strain genomes for metagenomic binning, comparative biology and taxonomic classification.</title>
        <authorList>
            <person name="Goeker M."/>
        </authorList>
    </citation>
    <scope>NUCLEOTIDE SEQUENCE [LARGE SCALE GENOMIC DNA]</scope>
    <source>
        <strain evidence="2 3">DSM 25540</strain>
    </source>
</reference>
<dbReference type="InterPro" id="IPR050266">
    <property type="entry name" value="AB_hydrolase_sf"/>
</dbReference>
<dbReference type="PANTHER" id="PTHR43798">
    <property type="entry name" value="MONOACYLGLYCEROL LIPASE"/>
    <property type="match status" value="1"/>
</dbReference>
<dbReference type="SUPFAM" id="SSF53474">
    <property type="entry name" value="alpha/beta-Hydrolases"/>
    <property type="match status" value="1"/>
</dbReference>
<dbReference type="EMBL" id="JAFBEC010000011">
    <property type="protein sequence ID" value="MBM7634317.1"/>
    <property type="molecule type" value="Genomic_DNA"/>
</dbReference>
<evidence type="ECO:0000313" key="2">
    <source>
        <dbReference type="EMBL" id="MBM7634317.1"/>
    </source>
</evidence>
<dbReference type="RefSeq" id="WP_204699069.1">
    <property type="nucleotide sequence ID" value="NZ_JAFBEC010000011.1"/>
</dbReference>
<protein>
    <submittedName>
        <fullName evidence="2">Pimeloyl-ACP methyl ester carboxylesterase</fullName>
    </submittedName>
</protein>
<organism evidence="2 3">
    <name type="scientific">Geomicrobium sediminis</name>
    <dbReference type="NCBI Taxonomy" id="1347788"/>
    <lineage>
        <taxon>Bacteria</taxon>
        <taxon>Bacillati</taxon>
        <taxon>Bacillota</taxon>
        <taxon>Bacilli</taxon>
        <taxon>Bacillales</taxon>
        <taxon>Geomicrobium</taxon>
    </lineage>
</organism>
<evidence type="ECO:0000259" key="1">
    <source>
        <dbReference type="Pfam" id="PF00561"/>
    </source>
</evidence>
<dbReference type="PANTHER" id="PTHR43798:SF33">
    <property type="entry name" value="HYDROLASE, PUTATIVE (AFU_ORTHOLOGUE AFUA_2G14860)-RELATED"/>
    <property type="match status" value="1"/>
</dbReference>
<keyword evidence="3" id="KW-1185">Reference proteome</keyword>